<dbReference type="SUPFAM" id="SSF46785">
    <property type="entry name" value="Winged helix' DNA-binding domain"/>
    <property type="match status" value="1"/>
</dbReference>
<dbReference type="InterPro" id="IPR036388">
    <property type="entry name" value="WH-like_DNA-bd_sf"/>
</dbReference>
<dbReference type="InterPro" id="IPR036390">
    <property type="entry name" value="WH_DNA-bd_sf"/>
</dbReference>
<evidence type="ECO:0000256" key="1">
    <source>
        <dbReference type="ARBA" id="ARBA00007957"/>
    </source>
</evidence>
<evidence type="ECO:0000256" key="2">
    <source>
        <dbReference type="ARBA" id="ARBA00022491"/>
    </source>
</evidence>
<evidence type="ECO:0000256" key="4">
    <source>
        <dbReference type="ARBA" id="ARBA00023015"/>
    </source>
</evidence>
<dbReference type="EMBL" id="JAGJRS010000034">
    <property type="protein sequence ID" value="MBP1475647.1"/>
    <property type="molecule type" value="Genomic_DNA"/>
</dbReference>
<dbReference type="PANTHER" id="PTHR33202:SF6">
    <property type="entry name" value="ZINC UPTAKE REGULATION PROTEIN"/>
    <property type="match status" value="1"/>
</dbReference>
<evidence type="ECO:0000313" key="8">
    <source>
        <dbReference type="EMBL" id="MBP1475647.1"/>
    </source>
</evidence>
<evidence type="ECO:0000313" key="9">
    <source>
        <dbReference type="Proteomes" id="UP000823790"/>
    </source>
</evidence>
<proteinExistence type="inferred from homology"/>
<dbReference type="RefSeq" id="WP_209622741.1">
    <property type="nucleotide sequence ID" value="NZ_JAGJRS010000034.1"/>
</dbReference>
<feature type="compositionally biased region" description="Polar residues" evidence="7">
    <location>
        <begin position="9"/>
        <end position="18"/>
    </location>
</feature>
<name>A0ABS4DRG1_9GAMM</name>
<dbReference type="Gene3D" id="1.10.10.10">
    <property type="entry name" value="Winged helix-like DNA-binding domain superfamily/Winged helix DNA-binding domain"/>
    <property type="match status" value="1"/>
</dbReference>
<keyword evidence="5" id="KW-0238">DNA-binding</keyword>
<comment type="similarity">
    <text evidence="1">Belongs to the Fur family.</text>
</comment>
<accession>A0ABS4DRG1</accession>
<protein>
    <submittedName>
        <fullName evidence="8">Transcriptional repressor</fullName>
    </submittedName>
</protein>
<keyword evidence="6" id="KW-0804">Transcription</keyword>
<evidence type="ECO:0000256" key="7">
    <source>
        <dbReference type="SAM" id="MobiDB-lite"/>
    </source>
</evidence>
<evidence type="ECO:0000256" key="5">
    <source>
        <dbReference type="ARBA" id="ARBA00023125"/>
    </source>
</evidence>
<dbReference type="Proteomes" id="UP000823790">
    <property type="component" value="Unassembled WGS sequence"/>
</dbReference>
<gene>
    <name evidence="8" type="ORF">J7I44_15155</name>
</gene>
<comment type="caution">
    <text evidence="8">The sequence shown here is derived from an EMBL/GenBank/DDBJ whole genome shotgun (WGS) entry which is preliminary data.</text>
</comment>
<keyword evidence="4" id="KW-0805">Transcription regulation</keyword>
<dbReference type="Gene3D" id="3.30.1490.190">
    <property type="match status" value="1"/>
</dbReference>
<feature type="region of interest" description="Disordered" evidence="7">
    <location>
        <begin position="1"/>
        <end position="22"/>
    </location>
</feature>
<dbReference type="InterPro" id="IPR043135">
    <property type="entry name" value="Fur_C"/>
</dbReference>
<reference evidence="8 9" key="1">
    <citation type="submission" date="2021-04" db="EMBL/GenBank/DDBJ databases">
        <authorList>
            <person name="Huq M.A."/>
        </authorList>
    </citation>
    <scope>NUCLEOTIDE SEQUENCE [LARGE SCALE GENOMIC DNA]</scope>
    <source>
        <strain evidence="8 9">MAH-13</strain>
    </source>
</reference>
<dbReference type="PANTHER" id="PTHR33202">
    <property type="entry name" value="ZINC UPTAKE REGULATION PROTEIN"/>
    <property type="match status" value="1"/>
</dbReference>
<evidence type="ECO:0000256" key="3">
    <source>
        <dbReference type="ARBA" id="ARBA00022833"/>
    </source>
</evidence>
<keyword evidence="9" id="KW-1185">Reference proteome</keyword>
<keyword evidence="2" id="KW-0678">Repressor</keyword>
<dbReference type="CDD" id="cd07153">
    <property type="entry name" value="Fur_like"/>
    <property type="match status" value="1"/>
</dbReference>
<keyword evidence="3" id="KW-0862">Zinc</keyword>
<dbReference type="InterPro" id="IPR002481">
    <property type="entry name" value="FUR"/>
</dbReference>
<dbReference type="Pfam" id="PF01475">
    <property type="entry name" value="FUR"/>
    <property type="match status" value="1"/>
</dbReference>
<organism evidence="8 9">
    <name type="scientific">Frateuria flava</name>
    <dbReference type="NCBI Taxonomy" id="2821489"/>
    <lineage>
        <taxon>Bacteria</taxon>
        <taxon>Pseudomonadati</taxon>
        <taxon>Pseudomonadota</taxon>
        <taxon>Gammaproteobacteria</taxon>
        <taxon>Lysobacterales</taxon>
        <taxon>Rhodanobacteraceae</taxon>
        <taxon>Frateuria</taxon>
    </lineage>
</organism>
<evidence type="ECO:0000256" key="6">
    <source>
        <dbReference type="ARBA" id="ARBA00023163"/>
    </source>
</evidence>
<sequence>MVIHPSVGQAVSSLQQPDGPNVSAKLHSHHVEDAASFVAAVEQASEERGLRLTPLRKEVLELVAAADKPVKAYDLLDQLRERHGNAAPPTVYRALDFLLEQGFIHKLESINAYVSCHHPAEAHQVPFLICDSCASAQEVCDARVAELIEAQAQAFGFRPQAQTLEVHGLCRQCRKG</sequence>